<accession>A0A377RW78</accession>
<evidence type="ECO:0000313" key="2">
    <source>
        <dbReference type="Proteomes" id="UP000305681"/>
    </source>
</evidence>
<dbReference type="Proteomes" id="UP000305681">
    <property type="component" value="Unassembled WGS sequence"/>
</dbReference>
<protein>
    <recommendedName>
        <fullName evidence="3">Phage tail protein</fullName>
    </recommendedName>
</protein>
<dbReference type="RefSeq" id="WP_128142746.1">
    <property type="nucleotide sequence ID" value="NZ_UGJG01000004.1"/>
</dbReference>
<sequence length="401" mass="41237">MALTANGIDSVIVISKQSAEGSKAAAGGGQIYPRVTATFDTEADKYASAEIDASQQQGDTRLGNFRTTGAIKAEAACGTYAPLMAALLRRDFTAGGVAAAQTTIAAAASGLTRSAGSWLAEGFRAGSVVRITGMTAPAAANNAKNFFVTSVTATNLNGQFMDGSVMIVKAAGDSVGVAAVGKRSFTPLTGHTTDWFTAEVQDPNIGVHRSFVDQLVSKMDIAVQPNGITSLDFTLMGKSEGPTTAVPHFATPLAAPGTGKFSGATAMLSVNGIPSQICTGMSVSLDGQVKVDPVIGSKYATAASRGKVMGSGQFTVLLQDATYLDYFKSETEIPLAYAMASGTAPAADVLALAMGRIKITSAKIDDGEKNKIVTCAFDVLRYKGTDAQHEATTLTIQDSAL</sequence>
<dbReference type="Pfam" id="PF18906">
    <property type="entry name" value="Phage_tube_2"/>
    <property type="match status" value="1"/>
</dbReference>
<dbReference type="AlphaFoldDB" id="A0A377RW78"/>
<evidence type="ECO:0000313" key="1">
    <source>
        <dbReference type="EMBL" id="TNC78548.1"/>
    </source>
</evidence>
<dbReference type="InterPro" id="IPR044000">
    <property type="entry name" value="Phage_tube_2"/>
</dbReference>
<comment type="caution">
    <text evidence="1">The sequence shown here is derived from an EMBL/GenBank/DDBJ whole genome shotgun (WGS) entry which is preliminary data.</text>
</comment>
<proteinExistence type="predicted"/>
<organism evidence="1 2">
    <name type="scientific">Janthinobacterium lividum</name>
    <dbReference type="NCBI Taxonomy" id="29581"/>
    <lineage>
        <taxon>Bacteria</taxon>
        <taxon>Pseudomonadati</taxon>
        <taxon>Pseudomonadota</taxon>
        <taxon>Betaproteobacteria</taxon>
        <taxon>Burkholderiales</taxon>
        <taxon>Oxalobacteraceae</taxon>
        <taxon>Janthinobacterium</taxon>
    </lineage>
</organism>
<reference evidence="1 2" key="1">
    <citation type="submission" date="2019-06" db="EMBL/GenBank/DDBJ databases">
        <title>Genome sequence of Janthinobacterium lividum UCD_MED1.</title>
        <authorList>
            <person name="De Leon M.E."/>
            <person name="Jospin G."/>
        </authorList>
    </citation>
    <scope>NUCLEOTIDE SEQUENCE [LARGE SCALE GENOMIC DNA]</scope>
    <source>
        <strain evidence="1 2">UCD_MED1</strain>
    </source>
</reference>
<gene>
    <name evidence="1" type="ORF">FHI69_04490</name>
</gene>
<evidence type="ECO:0008006" key="3">
    <source>
        <dbReference type="Google" id="ProtNLM"/>
    </source>
</evidence>
<name>A0A377RW78_9BURK</name>
<dbReference type="EMBL" id="VDGE01000001">
    <property type="protein sequence ID" value="TNC78548.1"/>
    <property type="molecule type" value="Genomic_DNA"/>
</dbReference>